<dbReference type="InterPro" id="IPR049777">
    <property type="entry name" value="SCO2524-like"/>
</dbReference>
<dbReference type="NCBIfam" id="NF040567">
    <property type="entry name" value="SCO2524_fam"/>
    <property type="match status" value="1"/>
</dbReference>
<accession>A0ABW6R576</accession>
<proteinExistence type="predicted"/>
<evidence type="ECO:0000313" key="1">
    <source>
        <dbReference type="EMBL" id="MFF3228668.1"/>
    </source>
</evidence>
<evidence type="ECO:0000313" key="2">
    <source>
        <dbReference type="Proteomes" id="UP001601948"/>
    </source>
</evidence>
<keyword evidence="2" id="KW-1185">Reference proteome</keyword>
<dbReference type="Proteomes" id="UP001601948">
    <property type="component" value="Unassembled WGS sequence"/>
</dbReference>
<protein>
    <submittedName>
        <fullName evidence="1">SCO2524 family protein</fullName>
    </submittedName>
</protein>
<name>A0ABW6R576_9NOCA</name>
<reference evidence="1 2" key="1">
    <citation type="submission" date="2024-10" db="EMBL/GenBank/DDBJ databases">
        <title>The Natural Products Discovery Center: Release of the First 8490 Sequenced Strains for Exploring Actinobacteria Biosynthetic Diversity.</title>
        <authorList>
            <person name="Kalkreuter E."/>
            <person name="Kautsar S.A."/>
            <person name="Yang D."/>
            <person name="Bader C.D."/>
            <person name="Teijaro C.N."/>
            <person name="Fluegel L."/>
            <person name="Davis C.M."/>
            <person name="Simpson J.R."/>
            <person name="Lauterbach L."/>
            <person name="Steele A.D."/>
            <person name="Gui C."/>
            <person name="Meng S."/>
            <person name="Li G."/>
            <person name="Viehrig K."/>
            <person name="Ye F."/>
            <person name="Su P."/>
            <person name="Kiefer A.F."/>
            <person name="Nichols A."/>
            <person name="Cepeda A.J."/>
            <person name="Yan W."/>
            <person name="Fan B."/>
            <person name="Jiang Y."/>
            <person name="Adhikari A."/>
            <person name="Zheng C.-J."/>
            <person name="Schuster L."/>
            <person name="Cowan T.M."/>
            <person name="Smanski M.J."/>
            <person name="Chevrette M.G."/>
            <person name="De Carvalho L.P.S."/>
            <person name="Shen B."/>
        </authorList>
    </citation>
    <scope>NUCLEOTIDE SEQUENCE [LARGE SCALE GENOMIC DNA]</scope>
    <source>
        <strain evidence="1 2">NPDC003040</strain>
    </source>
</reference>
<organism evidence="1 2">
    <name type="scientific">Nocardia suismassiliense</name>
    <dbReference type="NCBI Taxonomy" id="2077092"/>
    <lineage>
        <taxon>Bacteria</taxon>
        <taxon>Bacillati</taxon>
        <taxon>Actinomycetota</taxon>
        <taxon>Actinomycetes</taxon>
        <taxon>Mycobacteriales</taxon>
        <taxon>Nocardiaceae</taxon>
        <taxon>Nocardia</taxon>
    </lineage>
</organism>
<dbReference type="EMBL" id="JBIAPI010000015">
    <property type="protein sequence ID" value="MFF3228668.1"/>
    <property type="molecule type" value="Genomic_DNA"/>
</dbReference>
<gene>
    <name evidence="1" type="ORF">ACFYV7_38140</name>
</gene>
<sequence length="632" mass="70841">MRIQPRQQLLEVWRSLLSACYDKGAWHWGGRDGANSISDTEQLLCLLYPATEIQAFALDQPDDMSDDIRSVLIPLGEETRIGGALVGVLEDYFTRYTAPDGEPIFAAGSYLRTTDEREPSAEQYGLEVVDAYSMSLTLCIASLRFLRVFQRFVDKEVRREARELSARIRVLMPRVSTRLTAAMTGLVRSFVVHTPSPKSDQGQAILGMLNQIGAPEDAVIAGIARRLDRVRVQMANDVKLGQTPDIDLEDDLLLFECGWSWGIDQKASPIDFVSGRIGNQPGYAVSRPDLYFTIVALDGIDDLTWRRTREMDLLNDEQRQLADALELRWDLTQRYWSTAARYGPGRWPLEDIPWRTSDGEESDYYTLAVATMVLKDFANRQTTEELPELVAVFDQLARRGRIISRLTAGDPAAALHYPGVQMTLPGSEGIGGGPPLVWVVPDFATLLLKRSLQAWQLSGDVAMRDRLMSLAELTMDHLGRRQIATGPATGLWDDAERVAGSQRPGLAKTAAEPEFEAEPEDVVVQPSWYLTERVVECLVSADRNFREPPLAMRSMITRAVEMRSEAEHLLNQEMLEVGDPDVSQVMLSRIEHQLDEARRLSNEQPATAFILAGQALQQLYELAYARRDATRA</sequence>
<comment type="caution">
    <text evidence="1">The sequence shown here is derived from an EMBL/GenBank/DDBJ whole genome shotgun (WGS) entry which is preliminary data.</text>
</comment>
<dbReference type="RefSeq" id="WP_387725658.1">
    <property type="nucleotide sequence ID" value="NZ_JBIAPI010000015.1"/>
</dbReference>